<comment type="caution">
    <text evidence="4">The sequence shown here is derived from an EMBL/GenBank/DDBJ whole genome shotgun (WGS) entry which is preliminary data.</text>
</comment>
<gene>
    <name evidence="4" type="ORF">GCM10010170_031560</name>
</gene>
<dbReference type="InterPro" id="IPR011763">
    <property type="entry name" value="COA_CT_C"/>
</dbReference>
<dbReference type="Gene3D" id="3.90.226.10">
    <property type="entry name" value="2-enoyl-CoA Hydratase, Chain A, domain 1"/>
    <property type="match status" value="2"/>
</dbReference>
<name>A0ABN3G7D4_9ACTN</name>
<dbReference type="Gene3D" id="3.40.50.1000">
    <property type="entry name" value="HAD superfamily/HAD-like"/>
    <property type="match status" value="1"/>
</dbReference>
<dbReference type="PROSITE" id="PS50989">
    <property type="entry name" value="COA_CT_CTER"/>
    <property type="match status" value="1"/>
</dbReference>
<dbReference type="InterPro" id="IPR034733">
    <property type="entry name" value="AcCoA_carboxyl_beta"/>
</dbReference>
<evidence type="ECO:0000259" key="2">
    <source>
        <dbReference type="PROSITE" id="PS50989"/>
    </source>
</evidence>
<evidence type="ECO:0000259" key="1">
    <source>
        <dbReference type="PROSITE" id="PS50980"/>
    </source>
</evidence>
<proteinExistence type="predicted"/>
<dbReference type="InterPro" id="IPR010033">
    <property type="entry name" value="HAD_SF_ppase_IIIC"/>
</dbReference>
<organism evidence="4 5">
    <name type="scientific">Dactylosporangium salmoneum</name>
    <dbReference type="NCBI Taxonomy" id="53361"/>
    <lineage>
        <taxon>Bacteria</taxon>
        <taxon>Bacillati</taxon>
        <taxon>Actinomycetota</taxon>
        <taxon>Actinomycetes</taxon>
        <taxon>Micromonosporales</taxon>
        <taxon>Micromonosporaceae</taxon>
        <taxon>Dactylosporangium</taxon>
    </lineage>
</organism>
<feature type="domain" description="CoA carboxyltransferase N-terminal" evidence="1">
    <location>
        <begin position="667"/>
        <end position="853"/>
    </location>
</feature>
<dbReference type="InterPro" id="IPR016181">
    <property type="entry name" value="Acyl_CoA_acyltransferase"/>
</dbReference>
<evidence type="ECO:0000313" key="4">
    <source>
        <dbReference type="EMBL" id="GAA2345456.1"/>
    </source>
</evidence>
<feature type="domain" description="N-acetyltransferase" evidence="3">
    <location>
        <begin position="467"/>
        <end position="625"/>
    </location>
</feature>
<protein>
    <submittedName>
        <fullName evidence="4">Uncharacterized protein</fullName>
    </submittedName>
</protein>
<dbReference type="InterPro" id="IPR036412">
    <property type="entry name" value="HAD-like_sf"/>
</dbReference>
<dbReference type="InterPro" id="IPR051047">
    <property type="entry name" value="AccD/PCCB"/>
</dbReference>
<dbReference type="InterPro" id="IPR011762">
    <property type="entry name" value="COA_CT_N"/>
</dbReference>
<evidence type="ECO:0000259" key="3">
    <source>
        <dbReference type="PROSITE" id="PS51186"/>
    </source>
</evidence>
<dbReference type="PANTHER" id="PTHR43842">
    <property type="entry name" value="PROPIONYL-COA CARBOXYLASE BETA CHAIN"/>
    <property type="match status" value="1"/>
</dbReference>
<evidence type="ECO:0000313" key="5">
    <source>
        <dbReference type="Proteomes" id="UP001501444"/>
    </source>
</evidence>
<dbReference type="SUPFAM" id="SSF56784">
    <property type="entry name" value="HAD-like"/>
    <property type="match status" value="1"/>
</dbReference>
<dbReference type="PANTHER" id="PTHR43842:SF2">
    <property type="entry name" value="PROPIONYL-COA CARBOXYLASE BETA CHAIN, MITOCHONDRIAL"/>
    <property type="match status" value="1"/>
</dbReference>
<dbReference type="SUPFAM" id="SSF55729">
    <property type="entry name" value="Acyl-CoA N-acyltransferases (Nat)"/>
    <property type="match status" value="1"/>
</dbReference>
<dbReference type="Gene3D" id="3.40.50.1110">
    <property type="entry name" value="SGNH hydrolase"/>
    <property type="match status" value="1"/>
</dbReference>
<dbReference type="InterPro" id="IPR029045">
    <property type="entry name" value="ClpP/crotonase-like_dom_sf"/>
</dbReference>
<dbReference type="NCBIfam" id="TIGR01681">
    <property type="entry name" value="HAD-SF-IIIC"/>
    <property type="match status" value="1"/>
</dbReference>
<reference evidence="4 5" key="1">
    <citation type="journal article" date="2019" name="Int. J. Syst. Evol. Microbiol.">
        <title>The Global Catalogue of Microorganisms (GCM) 10K type strain sequencing project: providing services to taxonomists for standard genome sequencing and annotation.</title>
        <authorList>
            <consortium name="The Broad Institute Genomics Platform"/>
            <consortium name="The Broad Institute Genome Sequencing Center for Infectious Disease"/>
            <person name="Wu L."/>
            <person name="Ma J."/>
        </authorList>
    </citation>
    <scope>NUCLEOTIDE SEQUENCE [LARGE SCALE GENOMIC DNA]</scope>
    <source>
        <strain evidence="4 5">JCM 3272</strain>
    </source>
</reference>
<dbReference type="Gene3D" id="3.40.630.30">
    <property type="match status" value="1"/>
</dbReference>
<dbReference type="SUPFAM" id="SSF52096">
    <property type="entry name" value="ClpP/crotonase"/>
    <property type="match status" value="2"/>
</dbReference>
<feature type="domain" description="CoA carboxyltransferase C-terminal" evidence="2">
    <location>
        <begin position="848"/>
        <end position="1101"/>
    </location>
</feature>
<dbReference type="EMBL" id="BAAARV010000025">
    <property type="protein sequence ID" value="GAA2345456.1"/>
    <property type="molecule type" value="Genomic_DNA"/>
</dbReference>
<dbReference type="InterPro" id="IPR000182">
    <property type="entry name" value="GNAT_dom"/>
</dbReference>
<dbReference type="Proteomes" id="UP001501444">
    <property type="component" value="Unassembled WGS sequence"/>
</dbReference>
<dbReference type="PROSITE" id="PS50980">
    <property type="entry name" value="COA_CT_NTER"/>
    <property type="match status" value="1"/>
</dbReference>
<dbReference type="InterPro" id="IPR023214">
    <property type="entry name" value="HAD_sf"/>
</dbReference>
<dbReference type="NCBIfam" id="TIGR01686">
    <property type="entry name" value="FkbH"/>
    <property type="match status" value="1"/>
</dbReference>
<dbReference type="InterPro" id="IPR036514">
    <property type="entry name" value="SGNH_hydro_sf"/>
</dbReference>
<dbReference type="Pfam" id="PF01039">
    <property type="entry name" value="Carboxyl_trans"/>
    <property type="match status" value="1"/>
</dbReference>
<dbReference type="PROSITE" id="PS51186">
    <property type="entry name" value="GNAT"/>
    <property type="match status" value="1"/>
</dbReference>
<dbReference type="InterPro" id="IPR010037">
    <property type="entry name" value="FkbH_domain"/>
</dbReference>
<keyword evidence="5" id="KW-1185">Reference proteome</keyword>
<accession>A0ABN3G7D4</accession>
<sequence length="1101" mass="117947">MTTLTRETGSPAQEPGSLLLDLHRSGRLAGEFPRIGRLLDGLSGGELMRAGTLLSRLSAEDVLAQHPGLPALTVAVTGHGTLAGLVPALTAELARHGVLCRAVAGQFDGYVLDLAEPGSALYAAEPDVVLCVLDPAVVFDEVPVPWRVEDVERVLAEKVELLAGLAATFQQAQGGVLVLNTLPLPRELTAQLLDHRSRSRLGAVWREANARLLRLPETFPGLVVLDLDPLLSGPVAVSEPRHRVYAKAHLSAELLVEYAREVGHLARHLVGRTRKCLALDLDNTTWGGILGEDGADGIEVAGSYRGEAYKAFQRVVKQITSQGVLLAAVSKNDASEVRSVLSGHPDMTLREEDFVRVVANWRPKHENLVELATDLNIGLDSVVFVDDSSYECGLIRQELPEVAVVAVDEDPATHVLKLVRDGWFDTRELTDEDRVRTDRYREELARKDFLDTFASLDDYLGALGLEVDLRPMGEADVARVSQLTLRTNQFHLAGQRLQPDEVRARLGDAAAPVLTIRSRDRFGDHGLVGAIMTRREGDRLHIENFLLSCRVFSRGIESSCLTEVLRWARDSGAAAVTADYRATARNGKVADFYPRNGFAAGSPFRHDLAVIPSPAAHIKLAVTLPAVVIKEVVVQPEVAVRPKAPEARDRLERLLDEGTLTALHADPAEGIVTARGRIDGVKVVAYCTDATKRGGAIGHAAAEHIVEAIDAAMRDRCPVVGLWHSAGAKLTEGIQSMDGVGRMFAAMTRASGKVPQISVVLGPAAGAAAYGPALTDVVIMAPAGRLFITGPDVVRSVTGEQIDMEGLGGTEAHGRRSGVAHIVADSEDDALRRARRLVGLLQRPGRFALDGLREPVDLAALLPGRSRRAYDVRPLVRAILDGPDEFEELQPKWAAAMVTGFGRLGGRTVGVLANNPLRRGGCLDSLTAEKAARFVRMSDSFGVPLLVVVDVPGYLPGVKEEWDGVVRRGAKLLYAFAESVVPRVTLVTRKSYGGAYIAMNSRSLGASAVLAWPQAEVAVMGAEAAVRVLHRKALAAAEGPAQAELLARLMAEHERTSGGVARGVALGLVDEVIDPATTRLRVAEALAGAPAGRGHHGNIPL</sequence>